<reference evidence="2 3" key="1">
    <citation type="submission" date="2023-05" db="EMBL/GenBank/DDBJ databases">
        <title>Streptantibioticus silvisoli sp. nov., acidotolerant actinomycetes 1 from pine litter.</title>
        <authorList>
            <person name="Swiecimska M."/>
            <person name="Golinska P."/>
            <person name="Sangal V."/>
            <person name="Wachnowicz B."/>
            <person name="Goodfellow M."/>
        </authorList>
    </citation>
    <scope>NUCLEOTIDE SEQUENCE [LARGE SCALE GENOMIC DNA]</scope>
    <source>
        <strain evidence="2 3">SL54</strain>
    </source>
</reference>
<keyword evidence="3" id="KW-1185">Reference proteome</keyword>
<dbReference type="RefSeq" id="WP_271322810.1">
    <property type="nucleotide sequence ID" value="NZ_JAAGKO020000017.1"/>
</dbReference>
<evidence type="ECO:0000313" key="2">
    <source>
        <dbReference type="EMBL" id="MDI5963761.1"/>
    </source>
</evidence>
<name>A0ABT6VZ67_9ACTN</name>
<dbReference type="EMBL" id="JAAGKO020000017">
    <property type="protein sequence ID" value="MDI5963761.1"/>
    <property type="molecule type" value="Genomic_DNA"/>
</dbReference>
<proteinExistence type="predicted"/>
<accession>A0ABT6VZ67</accession>
<comment type="caution">
    <text evidence="2">The sequence shown here is derived from an EMBL/GenBank/DDBJ whole genome shotgun (WGS) entry which is preliminary data.</text>
</comment>
<protein>
    <submittedName>
        <fullName evidence="2">Uncharacterized protein</fullName>
    </submittedName>
</protein>
<dbReference type="Proteomes" id="UP001156398">
    <property type="component" value="Unassembled WGS sequence"/>
</dbReference>
<organism evidence="2 3">
    <name type="scientific">Streptantibioticus silvisoli</name>
    <dbReference type="NCBI Taxonomy" id="2705255"/>
    <lineage>
        <taxon>Bacteria</taxon>
        <taxon>Bacillati</taxon>
        <taxon>Actinomycetota</taxon>
        <taxon>Actinomycetes</taxon>
        <taxon>Kitasatosporales</taxon>
        <taxon>Streptomycetaceae</taxon>
        <taxon>Streptantibioticus</taxon>
    </lineage>
</organism>
<sequence length="63" mass="6022">MSSSSAPGLPAPVAPPASGAVPRPADGAPAALSLAPPADRLLQPVGSAARRTAPVRPETATTA</sequence>
<feature type="compositionally biased region" description="Low complexity" evidence="1">
    <location>
        <begin position="16"/>
        <end position="42"/>
    </location>
</feature>
<gene>
    <name evidence="2" type="ORF">POF43_013725</name>
</gene>
<evidence type="ECO:0000313" key="3">
    <source>
        <dbReference type="Proteomes" id="UP001156398"/>
    </source>
</evidence>
<evidence type="ECO:0000256" key="1">
    <source>
        <dbReference type="SAM" id="MobiDB-lite"/>
    </source>
</evidence>
<feature type="region of interest" description="Disordered" evidence="1">
    <location>
        <begin position="1"/>
        <end position="63"/>
    </location>
</feature>